<evidence type="ECO:0000259" key="3">
    <source>
        <dbReference type="Pfam" id="PF10017"/>
    </source>
</evidence>
<dbReference type="InterPro" id="IPR017804">
    <property type="entry name" value="MeTrfase_EgtD-like"/>
</dbReference>
<proteinExistence type="predicted"/>
<dbReference type="AlphaFoldDB" id="A0A1G7N5X4"/>
<dbReference type="InterPro" id="IPR029063">
    <property type="entry name" value="SAM-dependent_MTases_sf"/>
</dbReference>
<dbReference type="PANTHER" id="PTHR43397">
    <property type="entry name" value="ERGOTHIONEINE BIOSYNTHESIS PROTEIN 1"/>
    <property type="match status" value="1"/>
</dbReference>
<dbReference type="PIRSF" id="PIRSF018005">
    <property type="entry name" value="UCP018005"/>
    <property type="match status" value="1"/>
</dbReference>
<dbReference type="InterPro" id="IPR051128">
    <property type="entry name" value="EgtD_Methyltrsf_superfamily"/>
</dbReference>
<dbReference type="GO" id="GO:0008168">
    <property type="term" value="F:methyltransferase activity"/>
    <property type="evidence" value="ECO:0007669"/>
    <property type="project" value="UniProtKB-KW"/>
</dbReference>
<dbReference type="OrthoDB" id="5289726at2"/>
<evidence type="ECO:0000313" key="4">
    <source>
        <dbReference type="EMBL" id="SDF69443.1"/>
    </source>
</evidence>
<accession>A0A1G7N5X4</accession>
<dbReference type="PANTHER" id="PTHR43397:SF1">
    <property type="entry name" value="ERGOTHIONEINE BIOSYNTHESIS PROTEIN 1"/>
    <property type="match status" value="1"/>
</dbReference>
<dbReference type="Gene3D" id="3.40.50.150">
    <property type="entry name" value="Vaccinia Virus protein VP39"/>
    <property type="match status" value="1"/>
</dbReference>
<dbReference type="NCBIfam" id="TIGR03438">
    <property type="entry name" value="egtD_ergothio"/>
    <property type="match status" value="1"/>
</dbReference>
<keyword evidence="2 4" id="KW-0808">Transferase</keyword>
<dbReference type="RefSeq" id="WP_083345871.1">
    <property type="nucleotide sequence ID" value="NZ_LT629690.1"/>
</dbReference>
<dbReference type="Pfam" id="PF10017">
    <property type="entry name" value="Methyltransf_33"/>
    <property type="match status" value="1"/>
</dbReference>
<keyword evidence="1 4" id="KW-0489">Methyltransferase</keyword>
<dbReference type="InterPro" id="IPR035094">
    <property type="entry name" value="EgtD"/>
</dbReference>
<feature type="domain" description="Histidine-specific methyltransferase SAM-dependent" evidence="3">
    <location>
        <begin position="24"/>
        <end position="338"/>
    </location>
</feature>
<dbReference type="GO" id="GO:0032259">
    <property type="term" value="P:methylation"/>
    <property type="evidence" value="ECO:0007669"/>
    <property type="project" value="UniProtKB-KW"/>
</dbReference>
<evidence type="ECO:0000256" key="1">
    <source>
        <dbReference type="ARBA" id="ARBA00022603"/>
    </source>
</evidence>
<protein>
    <submittedName>
        <fullName evidence="4">Dimethylhistidine N-methyltransferase</fullName>
    </submittedName>
</protein>
<dbReference type="EMBL" id="LT629690">
    <property type="protein sequence ID" value="SDF69443.1"/>
    <property type="molecule type" value="Genomic_DNA"/>
</dbReference>
<dbReference type="Proteomes" id="UP000182427">
    <property type="component" value="Chromosome I"/>
</dbReference>
<dbReference type="InterPro" id="IPR019257">
    <property type="entry name" value="MeTrfase_dom"/>
</dbReference>
<keyword evidence="5" id="KW-1185">Reference proteome</keyword>
<dbReference type="SUPFAM" id="SSF53335">
    <property type="entry name" value="S-adenosyl-L-methionine-dependent methyltransferases"/>
    <property type="match status" value="1"/>
</dbReference>
<reference evidence="4 5" key="1">
    <citation type="submission" date="2016-10" db="EMBL/GenBank/DDBJ databases">
        <authorList>
            <person name="de Groot N.N."/>
        </authorList>
    </citation>
    <scope>NUCLEOTIDE SEQUENCE [LARGE SCALE GENOMIC DNA]</scope>
    <source>
        <strain evidence="4 5">GAS232</strain>
    </source>
</reference>
<gene>
    <name evidence="4" type="ORF">SAMN05444167_3022</name>
</gene>
<sequence length="340" mass="38047">MSTTLSTPELFTPPLANPVQEAVATAVLEGLSSTPKWLPAWLFYDAEGSRLFERITTLPEYYPTRTERAIFAGYADGIIDTAIRTWQKTHPGRTGRLRIIELGAGTATKTGILLDAAVRRQGQTEYLPIDVSESAMAEACASMERVQSGVTVSPQVANYVTDALEIPQHNGPTMALYIGSSIGNFDPEEAATILCNLRRQLQPGDTLLLGTDMVKDRRKLEAAYNDHDGVTEAFNLNLLRRINRDLRSNFDLARYRHVALWNEDQSRIEMHLQSLREQTVRIPALNASFHFAKGETIHTENSYKFTSKSIASLLRSASYEPVEQWTDEQHWFAVTLATTE</sequence>
<name>A0A1G7N5X4_9BACT</name>
<evidence type="ECO:0000256" key="2">
    <source>
        <dbReference type="ARBA" id="ARBA00022679"/>
    </source>
</evidence>
<evidence type="ECO:0000313" key="5">
    <source>
        <dbReference type="Proteomes" id="UP000182427"/>
    </source>
</evidence>
<organism evidence="4 5">
    <name type="scientific">Terriglobus roseus</name>
    <dbReference type="NCBI Taxonomy" id="392734"/>
    <lineage>
        <taxon>Bacteria</taxon>
        <taxon>Pseudomonadati</taxon>
        <taxon>Acidobacteriota</taxon>
        <taxon>Terriglobia</taxon>
        <taxon>Terriglobales</taxon>
        <taxon>Acidobacteriaceae</taxon>
        <taxon>Terriglobus</taxon>
    </lineage>
</organism>